<name>A0A7H9ANT8_9FLAO</name>
<evidence type="ECO:0000313" key="2">
    <source>
        <dbReference type="EMBL" id="QLG45098.1"/>
    </source>
</evidence>
<dbReference type="KEGG" id="cagg:HYG79_06950"/>
<keyword evidence="3" id="KW-1185">Reference proteome</keyword>
<accession>A0A7H9ANT8</accession>
<sequence>MQKKRHWFWNFLIVFTVIVCIFAFTAHYKNWVKVEQDHIKILSGIYYEKIDIATIKQVEMVDKIPAMNRINGFSALTKEKGVFRDSLVDAKVYVYIDDLTHPKIKLVHHDSLQLFLNFSDSVKTRQLFDYLSLKVEENRSNITQ</sequence>
<keyword evidence="1" id="KW-0812">Transmembrane</keyword>
<dbReference type="Proteomes" id="UP000509302">
    <property type="component" value="Chromosome"/>
</dbReference>
<dbReference type="EMBL" id="CP058595">
    <property type="protein sequence ID" value="QLG45098.1"/>
    <property type="molecule type" value="Genomic_DNA"/>
</dbReference>
<organism evidence="2 3">
    <name type="scientific">Costertonia aggregata</name>
    <dbReference type="NCBI Taxonomy" id="343403"/>
    <lineage>
        <taxon>Bacteria</taxon>
        <taxon>Pseudomonadati</taxon>
        <taxon>Bacteroidota</taxon>
        <taxon>Flavobacteriia</taxon>
        <taxon>Flavobacteriales</taxon>
        <taxon>Flavobacteriaceae</taxon>
        <taxon>Costertonia</taxon>
    </lineage>
</organism>
<dbReference type="AlphaFoldDB" id="A0A7H9ANT8"/>
<keyword evidence="1" id="KW-0472">Membrane</keyword>
<protein>
    <submittedName>
        <fullName evidence="2">Uncharacterized protein</fullName>
    </submittedName>
</protein>
<keyword evidence="1" id="KW-1133">Transmembrane helix</keyword>
<evidence type="ECO:0000313" key="3">
    <source>
        <dbReference type="Proteomes" id="UP000509302"/>
    </source>
</evidence>
<evidence type="ECO:0000256" key="1">
    <source>
        <dbReference type="SAM" id="Phobius"/>
    </source>
</evidence>
<gene>
    <name evidence="2" type="ORF">HYG79_06950</name>
</gene>
<proteinExistence type="predicted"/>
<reference evidence="2 3" key="1">
    <citation type="journal article" date="2006" name="Int. J. Syst. Evol. Microbiol.">
        <title>Costertonia aggregata gen. nov., sp. nov., a mesophilic marine bacterium of the family Flavobacteriaceae, isolated from a mature biofilm.</title>
        <authorList>
            <person name="Kwon K.K."/>
            <person name="Lee Y.K."/>
            <person name="Lee H.K."/>
        </authorList>
    </citation>
    <scope>NUCLEOTIDE SEQUENCE [LARGE SCALE GENOMIC DNA]</scope>
    <source>
        <strain evidence="2 3">KCCM 42265</strain>
    </source>
</reference>
<dbReference type="RefSeq" id="WP_179241388.1">
    <property type="nucleotide sequence ID" value="NZ_CP058595.1"/>
</dbReference>
<feature type="transmembrane region" description="Helical" evidence="1">
    <location>
        <begin position="7"/>
        <end position="28"/>
    </location>
</feature>